<proteinExistence type="predicted"/>
<comment type="caution">
    <text evidence="2">The sequence shown here is derived from an EMBL/GenBank/DDBJ whole genome shotgun (WGS) entry which is preliminary data.</text>
</comment>
<reference evidence="2 3" key="1">
    <citation type="submission" date="2017-12" db="EMBL/GenBank/DDBJ databases">
        <title>Gene loss provides genomic basis for host adaptation in cereal stripe rust fungi.</title>
        <authorList>
            <person name="Xia C."/>
        </authorList>
    </citation>
    <scope>NUCLEOTIDE SEQUENCE [LARGE SCALE GENOMIC DNA]</scope>
    <source>
        <strain evidence="2 3">93TX-2</strain>
    </source>
</reference>
<dbReference type="Proteomes" id="UP000238274">
    <property type="component" value="Unassembled WGS sequence"/>
</dbReference>
<sequence>MASGDSTKSDAPLYHNNSHKTKEVRFQDFQESYLQMFKLIREEVASYPKPDPEDEYEEPSSIEKNDIPYRLEEKLLPELKETLEKLSSITDPLT</sequence>
<name>A0A2S4VF52_9BASI</name>
<gene>
    <name evidence="2" type="ORF">PSHT_09635</name>
</gene>
<organism evidence="2 3">
    <name type="scientific">Puccinia striiformis</name>
    <dbReference type="NCBI Taxonomy" id="27350"/>
    <lineage>
        <taxon>Eukaryota</taxon>
        <taxon>Fungi</taxon>
        <taxon>Dikarya</taxon>
        <taxon>Basidiomycota</taxon>
        <taxon>Pucciniomycotina</taxon>
        <taxon>Pucciniomycetes</taxon>
        <taxon>Pucciniales</taxon>
        <taxon>Pucciniaceae</taxon>
        <taxon>Puccinia</taxon>
    </lineage>
</organism>
<feature type="region of interest" description="Disordered" evidence="1">
    <location>
        <begin position="45"/>
        <end position="65"/>
    </location>
</feature>
<dbReference type="VEuPathDB" id="FungiDB:PSHT_09635"/>
<protein>
    <submittedName>
        <fullName evidence="2">Uncharacterized protein</fullName>
    </submittedName>
</protein>
<dbReference type="AlphaFoldDB" id="A0A2S4VF52"/>
<dbReference type="VEuPathDB" id="FungiDB:PSTT_07536"/>
<reference evidence="3" key="3">
    <citation type="journal article" date="2018" name="Mol. Plant Microbe Interact.">
        <title>Genome sequence resources for the wheat stripe rust pathogen (Puccinia striiformis f. sp. tritici) and the barley stripe rust pathogen (Puccinia striiformis f. sp. hordei).</title>
        <authorList>
            <person name="Xia C."/>
            <person name="Wang M."/>
            <person name="Yin C."/>
            <person name="Cornejo O.E."/>
            <person name="Hulbert S.H."/>
            <person name="Chen X."/>
        </authorList>
    </citation>
    <scope>NUCLEOTIDE SEQUENCE [LARGE SCALE GENOMIC DNA]</scope>
    <source>
        <strain evidence="3">93TX-2</strain>
    </source>
</reference>
<evidence type="ECO:0000256" key="1">
    <source>
        <dbReference type="SAM" id="MobiDB-lite"/>
    </source>
</evidence>
<evidence type="ECO:0000313" key="2">
    <source>
        <dbReference type="EMBL" id="POW08166.1"/>
    </source>
</evidence>
<evidence type="ECO:0000313" key="3">
    <source>
        <dbReference type="Proteomes" id="UP000238274"/>
    </source>
</evidence>
<reference evidence="3" key="2">
    <citation type="journal article" date="2018" name="BMC Genomics">
        <title>Genomic insights into host adaptation between the wheat stripe rust pathogen (Puccinia striiformis f. sp. tritici) and the barley stripe rust pathogen (Puccinia striiformis f. sp. hordei).</title>
        <authorList>
            <person name="Xia C."/>
            <person name="Wang M."/>
            <person name="Yin C."/>
            <person name="Cornejo O.E."/>
            <person name="Hulbert S.H."/>
            <person name="Chen X."/>
        </authorList>
    </citation>
    <scope>NUCLEOTIDE SEQUENCE [LARGE SCALE GENOMIC DNA]</scope>
    <source>
        <strain evidence="3">93TX-2</strain>
    </source>
</reference>
<accession>A0A2S4VF52</accession>
<keyword evidence="3" id="KW-1185">Reference proteome</keyword>
<dbReference type="EMBL" id="PKSM01000139">
    <property type="protein sequence ID" value="POW08166.1"/>
    <property type="molecule type" value="Genomic_DNA"/>
</dbReference>